<protein>
    <submittedName>
        <fullName evidence="2">Flavin-dependent dehydrogenase</fullName>
    </submittedName>
    <submittedName>
        <fullName evidence="3">Squalene monooxygenase</fullName>
    </submittedName>
</protein>
<dbReference type="SUPFAM" id="SSF51905">
    <property type="entry name" value="FAD/NAD(P)-binding domain"/>
    <property type="match status" value="1"/>
</dbReference>
<dbReference type="GO" id="GO:0004497">
    <property type="term" value="F:monooxygenase activity"/>
    <property type="evidence" value="ECO:0007669"/>
    <property type="project" value="UniProtKB-KW"/>
</dbReference>
<evidence type="ECO:0000313" key="4">
    <source>
        <dbReference type="Proteomes" id="UP000534306"/>
    </source>
</evidence>
<dbReference type="GO" id="GO:0071949">
    <property type="term" value="F:FAD binding"/>
    <property type="evidence" value="ECO:0007669"/>
    <property type="project" value="InterPro"/>
</dbReference>
<keyword evidence="4" id="KW-1185">Reference proteome</keyword>
<dbReference type="EMBL" id="JACHKF010000001">
    <property type="protein sequence ID" value="MBB6566281.1"/>
    <property type="molecule type" value="Genomic_DNA"/>
</dbReference>
<proteinExistence type="predicted"/>
<dbReference type="InterPro" id="IPR036188">
    <property type="entry name" value="FAD/NAD-bd_sf"/>
</dbReference>
<reference evidence="2 5" key="2">
    <citation type="submission" date="2020-08" db="EMBL/GenBank/DDBJ databases">
        <title>Sequencing the genomes of 1000 actinobacteria strains.</title>
        <authorList>
            <person name="Klenk H.-P."/>
        </authorList>
    </citation>
    <scope>NUCLEOTIDE SEQUENCE [LARGE SCALE GENOMIC DNA]</scope>
    <source>
        <strain evidence="2 5">DSM 15626</strain>
    </source>
</reference>
<keyword evidence="3" id="KW-0503">Monooxygenase</keyword>
<dbReference type="PANTHER" id="PTHR43422:SF3">
    <property type="entry name" value="THIAMINE THIAZOLE SYNTHASE"/>
    <property type="match status" value="1"/>
</dbReference>
<evidence type="ECO:0000259" key="1">
    <source>
        <dbReference type="Pfam" id="PF01494"/>
    </source>
</evidence>
<dbReference type="Gene3D" id="3.50.50.60">
    <property type="entry name" value="FAD/NAD(P)-binding domain"/>
    <property type="match status" value="1"/>
</dbReference>
<dbReference type="PANTHER" id="PTHR43422">
    <property type="entry name" value="THIAMINE THIAZOLE SYNTHASE"/>
    <property type="match status" value="1"/>
</dbReference>
<gene>
    <name evidence="2" type="ORF">HNR71_001918</name>
    <name evidence="3" type="ORF">HPO96_22675</name>
</gene>
<dbReference type="AlphaFoldDB" id="A0A7Y4P0V6"/>
<evidence type="ECO:0000313" key="3">
    <source>
        <dbReference type="EMBL" id="NOL43056.1"/>
    </source>
</evidence>
<keyword evidence="3" id="KW-0560">Oxidoreductase</keyword>
<dbReference type="Proteomes" id="UP000553957">
    <property type="component" value="Unassembled WGS sequence"/>
</dbReference>
<dbReference type="Pfam" id="PF01494">
    <property type="entry name" value="FAD_binding_3"/>
    <property type="match status" value="1"/>
</dbReference>
<name>A0A7Y4P0V6_9ACTN</name>
<dbReference type="InterPro" id="IPR002938">
    <property type="entry name" value="FAD-bd"/>
</dbReference>
<dbReference type="RefSeq" id="WP_171675666.1">
    <property type="nucleotide sequence ID" value="NZ_BAAAGT010000010.1"/>
</dbReference>
<evidence type="ECO:0000313" key="5">
    <source>
        <dbReference type="Proteomes" id="UP000553957"/>
    </source>
</evidence>
<sequence>MRAVIAGGSIAGLLAAKVLSRWYAEVVVLDRDQLPLDAVHRKGVPQSRHAHGLLARGHQTIEKLVPGFRAEMLRRGAVANDLHNDVLWYNEGRLLKRAPSDLTGLLAGRPLIESVLRTMVAQVGNITFRPSTPVDGLIADGDRLTGVRINGERLDADLVVDATGRSNRGPTWLRELGYDAAPEDEVRAGIFYSTREYERIPGDADFTGVISGHYPGNPLGTGTGANDGDRWLVTLVGLDDNPPPAEPGAFEEYAAQLDGPELYKLISQATPLTDPVRFRIGPSVRRRYEKVRLPEGFIASGDSLCCFNPAYGQGMTIAALAAEHLGELLAAGGDQLTRRYFAGMNKRIETAWTMSVSNDLRFDQTVGKQPLTSRLLVSYLSRLYKATEHDVVVGRRFLEVANLLATPPALLKPSIVLRVLRNS</sequence>
<comment type="caution">
    <text evidence="3">The sequence shown here is derived from an EMBL/GenBank/DDBJ whole genome shotgun (WGS) entry which is preliminary data.</text>
</comment>
<accession>A0A7Y4P0V6</accession>
<organism evidence="3 4">
    <name type="scientific">Kribbella sandramycini</name>
    <dbReference type="NCBI Taxonomy" id="60450"/>
    <lineage>
        <taxon>Bacteria</taxon>
        <taxon>Bacillati</taxon>
        <taxon>Actinomycetota</taxon>
        <taxon>Actinomycetes</taxon>
        <taxon>Propionibacteriales</taxon>
        <taxon>Kribbellaceae</taxon>
        <taxon>Kribbella</taxon>
    </lineage>
</organism>
<feature type="domain" description="FAD-binding" evidence="1">
    <location>
        <begin position="3"/>
        <end position="331"/>
    </location>
</feature>
<dbReference type="Proteomes" id="UP000534306">
    <property type="component" value="Unassembled WGS sequence"/>
</dbReference>
<evidence type="ECO:0000313" key="2">
    <source>
        <dbReference type="EMBL" id="MBB6566281.1"/>
    </source>
</evidence>
<dbReference type="EMBL" id="JABJRC010000005">
    <property type="protein sequence ID" value="NOL43056.1"/>
    <property type="molecule type" value="Genomic_DNA"/>
</dbReference>
<reference evidence="3 4" key="1">
    <citation type="submission" date="2020-05" db="EMBL/GenBank/DDBJ databases">
        <title>Genome sequence of Kribbella sandramycini ATCC 39419.</title>
        <authorList>
            <person name="Maclea K.S."/>
            <person name="Fair J.L."/>
        </authorList>
    </citation>
    <scope>NUCLEOTIDE SEQUENCE [LARGE SCALE GENOMIC DNA]</scope>
    <source>
        <strain evidence="3 4">ATCC 39419</strain>
    </source>
</reference>